<proteinExistence type="predicted"/>
<gene>
    <name evidence="3" type="ORF">ER308_10395</name>
</gene>
<dbReference type="InterPro" id="IPR011032">
    <property type="entry name" value="GroES-like_sf"/>
</dbReference>
<dbReference type="SUPFAM" id="SSF51735">
    <property type="entry name" value="NAD(P)-binding Rossmann-fold domains"/>
    <property type="match status" value="1"/>
</dbReference>
<evidence type="ECO:0000256" key="1">
    <source>
        <dbReference type="ARBA" id="ARBA00023002"/>
    </source>
</evidence>
<dbReference type="EMBL" id="CP036402">
    <property type="protein sequence ID" value="QBI19929.1"/>
    <property type="molecule type" value="Genomic_DNA"/>
</dbReference>
<dbReference type="InterPro" id="IPR013154">
    <property type="entry name" value="ADH-like_N"/>
</dbReference>
<feature type="domain" description="Alcohol dehydrogenase-like N-terminal" evidence="2">
    <location>
        <begin position="30"/>
        <end position="123"/>
    </location>
</feature>
<accession>A0A411YFH7</accession>
<dbReference type="InterPro" id="IPR050129">
    <property type="entry name" value="Zn_alcohol_dh"/>
</dbReference>
<dbReference type="SUPFAM" id="SSF50129">
    <property type="entry name" value="GroES-like"/>
    <property type="match status" value="1"/>
</dbReference>
<keyword evidence="4" id="KW-1185">Reference proteome</keyword>
<reference evidence="3 4" key="1">
    <citation type="submission" date="2019-01" db="EMBL/GenBank/DDBJ databases">
        <title>Egibacter rhizosphaerae EGI 80759T.</title>
        <authorList>
            <person name="Chen D.-D."/>
            <person name="Tian Y."/>
            <person name="Jiao J.-Y."/>
            <person name="Zhang X.-T."/>
            <person name="Zhang Y.-G."/>
            <person name="Zhang Y."/>
            <person name="Xiao M."/>
            <person name="Shu W.-S."/>
            <person name="Li W.-J."/>
        </authorList>
    </citation>
    <scope>NUCLEOTIDE SEQUENCE [LARGE SCALE GENOMIC DNA]</scope>
    <source>
        <strain evidence="3 4">EGI 80759</strain>
    </source>
</reference>
<evidence type="ECO:0000313" key="3">
    <source>
        <dbReference type="EMBL" id="QBI19929.1"/>
    </source>
</evidence>
<evidence type="ECO:0000259" key="2">
    <source>
        <dbReference type="Pfam" id="PF08240"/>
    </source>
</evidence>
<evidence type="ECO:0000313" key="4">
    <source>
        <dbReference type="Proteomes" id="UP000291469"/>
    </source>
</evidence>
<protein>
    <recommendedName>
        <fullName evidence="2">Alcohol dehydrogenase-like N-terminal domain-containing protein</fullName>
    </recommendedName>
</protein>
<dbReference type="KEGG" id="erz:ER308_10395"/>
<dbReference type="Proteomes" id="UP000291469">
    <property type="component" value="Chromosome"/>
</dbReference>
<dbReference type="InterPro" id="IPR036291">
    <property type="entry name" value="NAD(P)-bd_dom_sf"/>
</dbReference>
<dbReference type="Pfam" id="PF08240">
    <property type="entry name" value="ADH_N"/>
    <property type="match status" value="1"/>
</dbReference>
<dbReference type="AlphaFoldDB" id="A0A411YFH7"/>
<sequence length="218" mass="23303">MPPTMRAVRLEGPGQAVVRELPVPEVVDADWRVLQVERASICATDRKWFARGASEPRILGHEMVLRDEDGRLVGVHPEVPCRACKLCADGWDNRCHARYSVGLQADGALAERVAVREDRLVDLGELAADQGALLEPVACCWHAADMLGATEGDAALVIGAGAMGIISTWVLQALGARVVVMQRSPERRHLAAELGADAAIGPDDDPAEALGVQPRIAV</sequence>
<dbReference type="RefSeq" id="WP_131154926.1">
    <property type="nucleotide sequence ID" value="NZ_CP036402.1"/>
</dbReference>
<dbReference type="Gene3D" id="3.90.180.10">
    <property type="entry name" value="Medium-chain alcohol dehydrogenases, catalytic domain"/>
    <property type="match status" value="1"/>
</dbReference>
<dbReference type="PANTHER" id="PTHR43401">
    <property type="entry name" value="L-THREONINE 3-DEHYDROGENASE"/>
    <property type="match status" value="1"/>
</dbReference>
<keyword evidence="1" id="KW-0560">Oxidoreductase</keyword>
<dbReference type="OrthoDB" id="3567264at2"/>
<dbReference type="Gene3D" id="3.40.50.720">
    <property type="entry name" value="NAD(P)-binding Rossmann-like Domain"/>
    <property type="match status" value="1"/>
</dbReference>
<dbReference type="PANTHER" id="PTHR43401:SF2">
    <property type="entry name" value="L-THREONINE 3-DEHYDROGENASE"/>
    <property type="match status" value="1"/>
</dbReference>
<name>A0A411YFH7_9ACTN</name>
<dbReference type="GO" id="GO:0016491">
    <property type="term" value="F:oxidoreductase activity"/>
    <property type="evidence" value="ECO:0007669"/>
    <property type="project" value="UniProtKB-KW"/>
</dbReference>
<organism evidence="3 4">
    <name type="scientific">Egibacter rhizosphaerae</name>
    <dbReference type="NCBI Taxonomy" id="1670831"/>
    <lineage>
        <taxon>Bacteria</taxon>
        <taxon>Bacillati</taxon>
        <taxon>Actinomycetota</taxon>
        <taxon>Nitriliruptoria</taxon>
        <taxon>Egibacterales</taxon>
        <taxon>Egibacteraceae</taxon>
        <taxon>Egibacter</taxon>
    </lineage>
</organism>